<dbReference type="InterPro" id="IPR039248">
    <property type="entry name" value="Ptase_RsbX"/>
</dbReference>
<dbReference type="CDD" id="cd16934">
    <property type="entry name" value="HATPase_RsbT-like"/>
    <property type="match status" value="1"/>
</dbReference>
<accession>A0ABR6BC21</accession>
<dbReference type="Pfam" id="PF13581">
    <property type="entry name" value="HATPase_c_2"/>
    <property type="match status" value="1"/>
</dbReference>
<comment type="caution">
    <text evidence="2">The sequence shown here is derived from an EMBL/GenBank/DDBJ whole genome shotgun (WGS) entry which is preliminary data.</text>
</comment>
<dbReference type="InterPro" id="IPR003594">
    <property type="entry name" value="HATPase_dom"/>
</dbReference>
<proteinExistence type="predicted"/>
<organism evidence="2 3">
    <name type="scientific">Kutzneria viridogrisea</name>
    <dbReference type="NCBI Taxonomy" id="47990"/>
    <lineage>
        <taxon>Bacteria</taxon>
        <taxon>Bacillati</taxon>
        <taxon>Actinomycetota</taxon>
        <taxon>Actinomycetes</taxon>
        <taxon>Pseudonocardiales</taxon>
        <taxon>Pseudonocardiaceae</taxon>
        <taxon>Kutzneria</taxon>
    </lineage>
</organism>
<reference evidence="2 3" key="1">
    <citation type="submission" date="2020-08" db="EMBL/GenBank/DDBJ databases">
        <title>Genomic Encyclopedia of Archaeal and Bacterial Type Strains, Phase II (KMG-II): from individual species to whole genera.</title>
        <authorList>
            <person name="Goeker M."/>
        </authorList>
    </citation>
    <scope>NUCLEOTIDE SEQUENCE [LARGE SCALE GENOMIC DNA]</scope>
    <source>
        <strain evidence="2 3">DSM 43850</strain>
    </source>
</reference>
<dbReference type="Gene3D" id="3.30.565.10">
    <property type="entry name" value="Histidine kinase-like ATPase, C-terminal domain"/>
    <property type="match status" value="1"/>
</dbReference>
<name>A0ABR6BC21_9PSEU</name>
<dbReference type="InterPro" id="IPR001932">
    <property type="entry name" value="PPM-type_phosphatase-like_dom"/>
</dbReference>
<evidence type="ECO:0000313" key="3">
    <source>
        <dbReference type="Proteomes" id="UP000517916"/>
    </source>
</evidence>
<dbReference type="Pfam" id="PF07228">
    <property type="entry name" value="SpoIIE"/>
    <property type="match status" value="1"/>
</dbReference>
<gene>
    <name evidence="2" type="ORF">BC739_001603</name>
</gene>
<dbReference type="SUPFAM" id="SSF55874">
    <property type="entry name" value="ATPase domain of HSP90 chaperone/DNA topoisomerase II/histidine kinase"/>
    <property type="match status" value="1"/>
</dbReference>
<feature type="domain" description="PPM-type phosphatase" evidence="1">
    <location>
        <begin position="154"/>
        <end position="342"/>
    </location>
</feature>
<dbReference type="RefSeq" id="WP_182836743.1">
    <property type="nucleotide sequence ID" value="NZ_BAAABQ010000021.1"/>
</dbReference>
<evidence type="ECO:0000313" key="2">
    <source>
        <dbReference type="EMBL" id="MBA8924406.1"/>
    </source>
</evidence>
<dbReference type="SUPFAM" id="SSF81606">
    <property type="entry name" value="PP2C-like"/>
    <property type="match status" value="1"/>
</dbReference>
<protein>
    <submittedName>
        <fullName evidence="2">Anti-sigma regulatory factor (Ser/Thr protein kinase)</fullName>
    </submittedName>
</protein>
<dbReference type="InterPro" id="IPR036457">
    <property type="entry name" value="PPM-type-like_dom_sf"/>
</dbReference>
<dbReference type="EMBL" id="JACJID010000001">
    <property type="protein sequence ID" value="MBA8924406.1"/>
    <property type="molecule type" value="Genomic_DNA"/>
</dbReference>
<sequence>MTEPTRATGCLPAVQDEAWLPVEDPAAVGAVRRRVSALAQRLGFPPSRVAEIGIVATELATNLCKHAVRGVVLLRSVQADQPLVELLAVDSGPGMIDPETCLRDGQSTTGTLGIGLGAVTRLADSFAVLSEVGLGTGFATRFHATRHPVDPGTTAAGLTRALAHEPVCGDAYAVRQDGDQLTLMLCDGSGHGPMAATASQRAVAVFCEGDPCAPEVAVQRIHTALVGTRGGAVSVARIDQAAGTVRFAGIGNVVGSVLSEQGRRGMVSLPGIAGYQARTFRGFDYEAPPGSLVVLHSDGLTDRWSVDGRERLLAAPPLLVAGALLREAGVRRDDACVLVARVGQP</sequence>
<evidence type="ECO:0000259" key="1">
    <source>
        <dbReference type="SMART" id="SM00331"/>
    </source>
</evidence>
<dbReference type="Gene3D" id="3.60.40.10">
    <property type="entry name" value="PPM-type phosphatase domain"/>
    <property type="match status" value="1"/>
</dbReference>
<dbReference type="Proteomes" id="UP000517916">
    <property type="component" value="Unassembled WGS sequence"/>
</dbReference>
<dbReference type="SMART" id="SM00331">
    <property type="entry name" value="PP2C_SIG"/>
    <property type="match status" value="1"/>
</dbReference>
<dbReference type="PANTHER" id="PTHR35801">
    <property type="entry name" value="PHOSPHOSERINE PHOSPHATASE RSBX"/>
    <property type="match status" value="1"/>
</dbReference>
<keyword evidence="3" id="KW-1185">Reference proteome</keyword>
<dbReference type="PANTHER" id="PTHR35801:SF1">
    <property type="entry name" value="PHOSPHOSERINE PHOSPHATASE RSBX"/>
    <property type="match status" value="1"/>
</dbReference>
<dbReference type="InterPro" id="IPR036890">
    <property type="entry name" value="HATPase_C_sf"/>
</dbReference>